<dbReference type="EC" id="2.3.1.269" evidence="9"/>
<dbReference type="InterPro" id="IPR036526">
    <property type="entry name" value="C-N_Hydrolase_sf"/>
</dbReference>
<dbReference type="GO" id="GO:0005886">
    <property type="term" value="C:plasma membrane"/>
    <property type="evidence" value="ECO:0007669"/>
    <property type="project" value="UniProtKB-SubCell"/>
</dbReference>
<keyword evidence="12" id="KW-1185">Reference proteome</keyword>
<dbReference type="HAMAP" id="MF_01148">
    <property type="entry name" value="Lnt"/>
    <property type="match status" value="1"/>
</dbReference>
<dbReference type="Proteomes" id="UP000732193">
    <property type="component" value="Unassembled WGS sequence"/>
</dbReference>
<dbReference type="RefSeq" id="WP_203243509.1">
    <property type="nucleotide sequence ID" value="NZ_JAFBRH010000008.1"/>
</dbReference>
<evidence type="ECO:0000256" key="1">
    <source>
        <dbReference type="ARBA" id="ARBA00004651"/>
    </source>
</evidence>
<dbReference type="InterPro" id="IPR004563">
    <property type="entry name" value="Apolipo_AcylTrfase"/>
</dbReference>
<dbReference type="Pfam" id="PF00795">
    <property type="entry name" value="CN_hydrolase"/>
    <property type="match status" value="1"/>
</dbReference>
<comment type="subcellular location">
    <subcellularLocation>
        <location evidence="1 9">Cell membrane</location>
        <topology evidence="1 9">Multi-pass membrane protein</topology>
    </subcellularLocation>
</comment>
<dbReference type="InterPro" id="IPR003010">
    <property type="entry name" value="C-N_Hydrolase"/>
</dbReference>
<organism evidence="11 12">
    <name type="scientific">Sulfitobacter geojensis</name>
    <dbReference type="NCBI Taxonomy" id="1342299"/>
    <lineage>
        <taxon>Bacteria</taxon>
        <taxon>Pseudomonadati</taxon>
        <taxon>Pseudomonadota</taxon>
        <taxon>Alphaproteobacteria</taxon>
        <taxon>Rhodobacterales</taxon>
        <taxon>Roseobacteraceae</taxon>
        <taxon>Sulfitobacter</taxon>
    </lineage>
</organism>
<evidence type="ECO:0000256" key="7">
    <source>
        <dbReference type="ARBA" id="ARBA00023136"/>
    </source>
</evidence>
<keyword evidence="4 9" id="KW-0808">Transferase</keyword>
<evidence type="ECO:0000256" key="5">
    <source>
        <dbReference type="ARBA" id="ARBA00022692"/>
    </source>
</evidence>
<feature type="transmembrane region" description="Helical" evidence="9">
    <location>
        <begin position="63"/>
        <end position="83"/>
    </location>
</feature>
<evidence type="ECO:0000313" key="12">
    <source>
        <dbReference type="Proteomes" id="UP000732193"/>
    </source>
</evidence>
<comment type="function">
    <text evidence="9">Catalyzes the phospholipid dependent N-acylation of the N-terminal cysteine of apolipoprotein, the last step in lipoprotein maturation.</text>
</comment>
<dbReference type="GO" id="GO:0042158">
    <property type="term" value="P:lipoprotein biosynthetic process"/>
    <property type="evidence" value="ECO:0007669"/>
    <property type="project" value="UniProtKB-UniRule"/>
</dbReference>
<evidence type="ECO:0000259" key="10">
    <source>
        <dbReference type="PROSITE" id="PS50263"/>
    </source>
</evidence>
<sequence>MRPSISISSLGPRFRTNIVPLIVAVVLGVSVVFALPPFSTPFVLPIGFGGLFYLTANKGRTRAFLTGWAFGFGFFLFGLSWIAESFFVDAERFGWMAAPAVIGLAGALALFPAAAMAVFAATKTTGVSGTLVFAACWSGSEWLRGTVLTGFPWNLIAYAWVDYDVPRQMAALFGSYGLGLLTVLLSTLPTVIFRRDRWQSGLATTMFAILVAGIWINGETHLTGEDQQTAVNVRIVQGNIPQRQKWDPAFRERNIARYLDLSARPGQFDILLWPESAFPGYLDEDQWMLGEIAKLLTDNAVLLTGAQTRENVDGEQQYKNAVLAIDSTAQIINRYAKHHLVPFGEYVPLRDLLPLRRLTAGLGDFAPGSGPETFRMPQLPGVGLSICYEAIFPGKIINSKDRPEWIFNATNDAWFGASIGPSQHLASSRMRAVEEGLPFVRAANTGISAIIDGNGRLISHLGLGETNILDGALPAALSPTPFSSYGQVMFWLVFAVNLTMAAILNFRKDSVS</sequence>
<comment type="caution">
    <text evidence="11">The sequence shown here is derived from an EMBL/GenBank/DDBJ whole genome shotgun (WGS) entry which is preliminary data.</text>
</comment>
<feature type="transmembrane region" description="Helical" evidence="9">
    <location>
        <begin position="173"/>
        <end position="193"/>
    </location>
</feature>
<feature type="transmembrane region" description="Helical" evidence="9">
    <location>
        <begin position="12"/>
        <end position="32"/>
    </location>
</feature>
<feature type="transmembrane region" description="Helical" evidence="9">
    <location>
        <begin position="38"/>
        <end position="56"/>
    </location>
</feature>
<feature type="domain" description="CN hydrolase" evidence="10">
    <location>
        <begin position="236"/>
        <end position="479"/>
    </location>
</feature>
<dbReference type="EMBL" id="JAFBRM010000009">
    <property type="protein sequence ID" value="MBM1715782.1"/>
    <property type="molecule type" value="Genomic_DNA"/>
</dbReference>
<protein>
    <recommendedName>
        <fullName evidence="9">Apolipoprotein N-acyltransferase</fullName>
        <shortName evidence="9">ALP N-acyltransferase</shortName>
        <ecNumber evidence="9">2.3.1.269</ecNumber>
    </recommendedName>
</protein>
<comment type="pathway">
    <text evidence="9">Protein modification; lipoprotein biosynthesis (N-acyl transfer).</text>
</comment>
<dbReference type="AlphaFoldDB" id="A0AAE3B7Z5"/>
<keyword evidence="3 9" id="KW-1003">Cell membrane</keyword>
<gene>
    <name evidence="9 11" type="primary">lnt</name>
    <name evidence="11" type="ORF">JQV55_19590</name>
</gene>
<dbReference type="PANTHER" id="PTHR38686">
    <property type="entry name" value="APOLIPOPROTEIN N-ACYLTRANSFERASE"/>
    <property type="match status" value="1"/>
</dbReference>
<keyword evidence="8 9" id="KW-0012">Acyltransferase</keyword>
<name>A0AAE3B7Z5_9RHOB</name>
<feature type="transmembrane region" description="Helical" evidence="9">
    <location>
        <begin position="142"/>
        <end position="161"/>
    </location>
</feature>
<keyword evidence="5 9" id="KW-0812">Transmembrane</keyword>
<dbReference type="InterPro" id="IPR045378">
    <property type="entry name" value="LNT_N"/>
</dbReference>
<evidence type="ECO:0000313" key="11">
    <source>
        <dbReference type="EMBL" id="MBM1715782.1"/>
    </source>
</evidence>
<feature type="transmembrane region" description="Helical" evidence="9">
    <location>
        <begin position="488"/>
        <end position="506"/>
    </location>
</feature>
<evidence type="ECO:0000256" key="2">
    <source>
        <dbReference type="ARBA" id="ARBA00010065"/>
    </source>
</evidence>
<dbReference type="Pfam" id="PF20154">
    <property type="entry name" value="LNT_N"/>
    <property type="match status" value="1"/>
</dbReference>
<dbReference type="SUPFAM" id="SSF56317">
    <property type="entry name" value="Carbon-nitrogen hydrolase"/>
    <property type="match status" value="1"/>
</dbReference>
<accession>A0AAE3B7Z5</accession>
<evidence type="ECO:0000256" key="4">
    <source>
        <dbReference type="ARBA" id="ARBA00022679"/>
    </source>
</evidence>
<comment type="similarity">
    <text evidence="2 9">Belongs to the CN hydrolase family. Apolipoprotein N-acyltransferase subfamily.</text>
</comment>
<feature type="transmembrane region" description="Helical" evidence="9">
    <location>
        <begin position="200"/>
        <end position="218"/>
    </location>
</feature>
<dbReference type="CDD" id="cd07571">
    <property type="entry name" value="ALP_N-acyl_transferase"/>
    <property type="match status" value="1"/>
</dbReference>
<feature type="transmembrane region" description="Helical" evidence="9">
    <location>
        <begin position="95"/>
        <end position="121"/>
    </location>
</feature>
<keyword evidence="6 9" id="KW-1133">Transmembrane helix</keyword>
<dbReference type="Gene3D" id="3.60.110.10">
    <property type="entry name" value="Carbon-nitrogen hydrolase"/>
    <property type="match status" value="1"/>
</dbReference>
<dbReference type="NCBIfam" id="TIGR00546">
    <property type="entry name" value="lnt"/>
    <property type="match status" value="1"/>
</dbReference>
<evidence type="ECO:0000256" key="3">
    <source>
        <dbReference type="ARBA" id="ARBA00022475"/>
    </source>
</evidence>
<reference evidence="11 12" key="1">
    <citation type="submission" date="2021-01" db="EMBL/GenBank/DDBJ databases">
        <title>Diatom-associated Roseobacters Show Island Model of Population Structure.</title>
        <authorList>
            <person name="Qu L."/>
            <person name="Feng X."/>
            <person name="Chen Y."/>
            <person name="Li L."/>
            <person name="Wang X."/>
            <person name="Hu Z."/>
            <person name="Wang H."/>
            <person name="Luo H."/>
        </authorList>
    </citation>
    <scope>NUCLEOTIDE SEQUENCE [LARGE SCALE GENOMIC DNA]</scope>
    <source>
        <strain evidence="11 12">TR60-84</strain>
    </source>
</reference>
<evidence type="ECO:0000256" key="8">
    <source>
        <dbReference type="ARBA" id="ARBA00023315"/>
    </source>
</evidence>
<dbReference type="PROSITE" id="PS50263">
    <property type="entry name" value="CN_HYDROLASE"/>
    <property type="match status" value="1"/>
</dbReference>
<evidence type="ECO:0000256" key="6">
    <source>
        <dbReference type="ARBA" id="ARBA00022989"/>
    </source>
</evidence>
<keyword evidence="7 9" id="KW-0472">Membrane</keyword>
<evidence type="ECO:0000256" key="9">
    <source>
        <dbReference type="HAMAP-Rule" id="MF_01148"/>
    </source>
</evidence>
<dbReference type="GO" id="GO:0016410">
    <property type="term" value="F:N-acyltransferase activity"/>
    <property type="evidence" value="ECO:0007669"/>
    <property type="project" value="UniProtKB-UniRule"/>
</dbReference>
<comment type="catalytic activity">
    <reaction evidence="9">
        <text>N-terminal S-1,2-diacyl-sn-glyceryl-L-cysteinyl-[lipoprotein] + a glycerophospholipid = N-acyl-S-1,2-diacyl-sn-glyceryl-L-cysteinyl-[lipoprotein] + a 2-acyl-sn-glycero-3-phospholipid + H(+)</text>
        <dbReference type="Rhea" id="RHEA:48228"/>
        <dbReference type="Rhea" id="RHEA-COMP:14681"/>
        <dbReference type="Rhea" id="RHEA-COMP:14684"/>
        <dbReference type="ChEBI" id="CHEBI:15378"/>
        <dbReference type="ChEBI" id="CHEBI:136912"/>
        <dbReference type="ChEBI" id="CHEBI:140656"/>
        <dbReference type="ChEBI" id="CHEBI:140657"/>
        <dbReference type="ChEBI" id="CHEBI:140660"/>
        <dbReference type="EC" id="2.3.1.269"/>
    </reaction>
</comment>
<dbReference type="PANTHER" id="PTHR38686:SF1">
    <property type="entry name" value="APOLIPOPROTEIN N-ACYLTRANSFERASE"/>
    <property type="match status" value="1"/>
</dbReference>
<proteinExistence type="inferred from homology"/>